<evidence type="ECO:0000256" key="3">
    <source>
        <dbReference type="ARBA" id="ARBA00023139"/>
    </source>
</evidence>
<dbReference type="GO" id="GO:1990063">
    <property type="term" value="C:Bam protein complex"/>
    <property type="evidence" value="ECO:0007669"/>
    <property type="project" value="TreeGrafter"/>
</dbReference>
<comment type="subunit">
    <text evidence="6">Part of the Bam complex.</text>
</comment>
<keyword evidence="7" id="KW-0802">TPR repeat</keyword>
<dbReference type="InterPro" id="IPR011990">
    <property type="entry name" value="TPR-like_helical_dom_sf"/>
</dbReference>
<comment type="similarity">
    <text evidence="6">Belongs to the BamD family.</text>
</comment>
<keyword evidence="4 6" id="KW-0998">Cell outer membrane</keyword>
<dbReference type="OrthoDB" id="9779191at2"/>
<evidence type="ECO:0000256" key="1">
    <source>
        <dbReference type="ARBA" id="ARBA00022729"/>
    </source>
</evidence>
<evidence type="ECO:0000256" key="8">
    <source>
        <dbReference type="SAM" id="SignalP"/>
    </source>
</evidence>
<dbReference type="PROSITE" id="PS51257">
    <property type="entry name" value="PROKAR_LIPOPROTEIN"/>
    <property type="match status" value="1"/>
</dbReference>
<feature type="domain" description="Outer membrane lipoprotein BamD-like" evidence="9">
    <location>
        <begin position="35"/>
        <end position="236"/>
    </location>
</feature>
<dbReference type="CDD" id="cd15830">
    <property type="entry name" value="BamD"/>
    <property type="match status" value="1"/>
</dbReference>
<dbReference type="Gene3D" id="1.25.40.10">
    <property type="entry name" value="Tetratricopeptide repeat domain"/>
    <property type="match status" value="1"/>
</dbReference>
<feature type="signal peptide" evidence="8">
    <location>
        <begin position="1"/>
        <end position="19"/>
    </location>
</feature>
<comment type="caution">
    <text evidence="10">The sequence shown here is derived from an EMBL/GenBank/DDBJ whole genome shotgun (WGS) entry which is preliminary data.</text>
</comment>
<dbReference type="AlphaFoldDB" id="A0A443YVQ3"/>
<keyword evidence="5 6" id="KW-0449">Lipoprotein</keyword>
<name>A0A443YVQ3_9GAMM</name>
<proteinExistence type="inferred from homology"/>
<keyword evidence="11" id="KW-1185">Reference proteome</keyword>
<dbReference type="InterPro" id="IPR039565">
    <property type="entry name" value="BamD-like"/>
</dbReference>
<dbReference type="Proteomes" id="UP000288789">
    <property type="component" value="Unassembled WGS sequence"/>
</dbReference>
<dbReference type="InterPro" id="IPR017689">
    <property type="entry name" value="BamD"/>
</dbReference>
<dbReference type="HAMAP" id="MF_00922">
    <property type="entry name" value="OM_assembly_BamD"/>
    <property type="match status" value="1"/>
</dbReference>
<feature type="chain" id="PRO_5019596926" description="Outer membrane protein assembly factor BamD" evidence="8">
    <location>
        <begin position="20"/>
        <end position="253"/>
    </location>
</feature>
<gene>
    <name evidence="6" type="primary">bamD</name>
    <name evidence="10" type="ORF">EGC76_11360</name>
</gene>
<dbReference type="GO" id="GO:0043165">
    <property type="term" value="P:Gram-negative-bacterium-type cell outer membrane assembly"/>
    <property type="evidence" value="ECO:0007669"/>
    <property type="project" value="UniProtKB-UniRule"/>
</dbReference>
<dbReference type="NCBIfam" id="TIGR03302">
    <property type="entry name" value="OM_YfiO"/>
    <property type="match status" value="1"/>
</dbReference>
<evidence type="ECO:0000256" key="2">
    <source>
        <dbReference type="ARBA" id="ARBA00023136"/>
    </source>
</evidence>
<comment type="subcellular location">
    <subcellularLocation>
        <location evidence="6">Cell outer membrane</location>
        <topology evidence="6">Lipid-anchor</topology>
    </subcellularLocation>
</comment>
<dbReference type="PANTHER" id="PTHR37423:SF1">
    <property type="entry name" value="OUTER MEMBRANE PROTEIN ASSEMBLY FACTOR BAMD"/>
    <property type="match status" value="1"/>
</dbReference>
<comment type="function">
    <text evidence="6">Part of the outer membrane protein assembly complex, which is involved in assembly and insertion of beta-barrel proteins into the outer membrane.</text>
</comment>
<evidence type="ECO:0000256" key="7">
    <source>
        <dbReference type="PROSITE-ProRule" id="PRU00339"/>
    </source>
</evidence>
<evidence type="ECO:0000256" key="6">
    <source>
        <dbReference type="HAMAP-Rule" id="MF_00922"/>
    </source>
</evidence>
<dbReference type="RefSeq" id="WP_128353125.1">
    <property type="nucleotide sequence ID" value="NZ_JBLXIM010000007.1"/>
</dbReference>
<evidence type="ECO:0000259" key="9">
    <source>
        <dbReference type="Pfam" id="PF13525"/>
    </source>
</evidence>
<keyword evidence="3 6" id="KW-0564">Palmitate</keyword>
<protein>
    <recommendedName>
        <fullName evidence="6">Outer membrane protein assembly factor BamD</fullName>
    </recommendedName>
</protein>
<evidence type="ECO:0000256" key="4">
    <source>
        <dbReference type="ARBA" id="ARBA00023237"/>
    </source>
</evidence>
<dbReference type="InterPro" id="IPR019734">
    <property type="entry name" value="TPR_rpt"/>
</dbReference>
<evidence type="ECO:0000256" key="5">
    <source>
        <dbReference type="ARBA" id="ARBA00023288"/>
    </source>
</evidence>
<dbReference type="Pfam" id="PF13525">
    <property type="entry name" value="YfiO"/>
    <property type="match status" value="1"/>
</dbReference>
<evidence type="ECO:0000313" key="11">
    <source>
        <dbReference type="Proteomes" id="UP000288789"/>
    </source>
</evidence>
<dbReference type="PROSITE" id="PS50005">
    <property type="entry name" value="TPR"/>
    <property type="match status" value="1"/>
</dbReference>
<organism evidence="10 11">
    <name type="scientific">Pseudidiomarina gelatinasegens</name>
    <dbReference type="NCBI Taxonomy" id="2487740"/>
    <lineage>
        <taxon>Bacteria</taxon>
        <taxon>Pseudomonadati</taxon>
        <taxon>Pseudomonadota</taxon>
        <taxon>Gammaproteobacteria</taxon>
        <taxon>Alteromonadales</taxon>
        <taxon>Idiomarinaceae</taxon>
        <taxon>Pseudidiomarina</taxon>
    </lineage>
</organism>
<dbReference type="EMBL" id="RSFE01000012">
    <property type="protein sequence ID" value="RWU08053.1"/>
    <property type="molecule type" value="Genomic_DNA"/>
</dbReference>
<keyword evidence="2 6" id="KW-0472">Membrane</keyword>
<reference evidence="10 11" key="1">
    <citation type="submission" date="2018-12" db="EMBL/GenBank/DDBJ databases">
        <authorList>
            <person name="Li A."/>
            <person name="Zhang M."/>
            <person name="Zhu H."/>
        </authorList>
    </citation>
    <scope>NUCLEOTIDE SEQUENCE [LARGE SCALE GENOMIC DNA]</scope>
    <source>
        <strain evidence="10 11">R04H25</strain>
    </source>
</reference>
<accession>A0A443YVQ3</accession>
<dbReference type="PANTHER" id="PTHR37423">
    <property type="entry name" value="SOLUBLE LYTIC MUREIN TRANSGLYCOSYLASE-RELATED"/>
    <property type="match status" value="1"/>
</dbReference>
<dbReference type="GO" id="GO:0051205">
    <property type="term" value="P:protein insertion into membrane"/>
    <property type="evidence" value="ECO:0007669"/>
    <property type="project" value="UniProtKB-UniRule"/>
</dbReference>
<evidence type="ECO:0000313" key="10">
    <source>
        <dbReference type="EMBL" id="RWU08053.1"/>
    </source>
</evidence>
<dbReference type="SUPFAM" id="SSF48452">
    <property type="entry name" value="TPR-like"/>
    <property type="match status" value="1"/>
</dbReference>
<keyword evidence="1 6" id="KW-0732">Signal</keyword>
<feature type="repeat" description="TPR" evidence="7">
    <location>
        <begin position="70"/>
        <end position="103"/>
    </location>
</feature>
<sequence length="253" mass="28598">MKFRIILACIAALTLSACSSSPDETDVNRLTDVEAGYARAQQALQNGNFTSALQVLEALNTRFPFGPFTHQIQLDLIYAYYKTGDIDKALASVDRFTRLNPNHQSIDYALYMRGLTNERASENLFQDLVGLDRSDRDPTKAREAFDDYAELVRRFPDSKYAADARQRMIGIKSRLARHELAVAQYYMKREAFLAAANRGKYVLENFADTPEAEHALAVMAEAYDSLGLVELRADTVATLKHNYPQSDYLSRFN</sequence>